<reference evidence="2" key="1">
    <citation type="journal article" date="2022" name="Int. J. Mol. Sci.">
        <title>Draft Genome of Tanacetum Coccineum: Genomic Comparison of Closely Related Tanacetum-Family Plants.</title>
        <authorList>
            <person name="Yamashiro T."/>
            <person name="Shiraishi A."/>
            <person name="Nakayama K."/>
            <person name="Satake H."/>
        </authorList>
    </citation>
    <scope>NUCLEOTIDE SEQUENCE</scope>
</reference>
<comment type="caution">
    <text evidence="2">The sequence shown here is derived from an EMBL/GenBank/DDBJ whole genome shotgun (WGS) entry which is preliminary data.</text>
</comment>
<feature type="compositionally biased region" description="Low complexity" evidence="1">
    <location>
        <begin position="75"/>
        <end position="88"/>
    </location>
</feature>
<gene>
    <name evidence="2" type="ORF">Tco_1069387</name>
</gene>
<evidence type="ECO:0000256" key="1">
    <source>
        <dbReference type="SAM" id="MobiDB-lite"/>
    </source>
</evidence>
<proteinExistence type="predicted"/>
<feature type="region of interest" description="Disordered" evidence="1">
    <location>
        <begin position="50"/>
        <end position="89"/>
    </location>
</feature>
<dbReference type="EMBL" id="BQNB010019658">
    <property type="protein sequence ID" value="GJT87670.1"/>
    <property type="molecule type" value="Genomic_DNA"/>
</dbReference>
<name>A0ABQ5HIT8_9ASTR</name>
<sequence length="330" mass="36929">MPSSLLQWVLTMIPKSKDWVERLCPNSKLPNFNTGRILGLENQAVNESHELKGISPHSPREISGLGITKQTNPESQTSSSKTESGSVTVQSTELSTFSVSIEAEQNGMAKRKNITLIEATKIMLNGSVLLKHFWTEAVPLSSYSNTYPQDRWSRDQHIEVVNIIGDPSEGMFTKSMVAKLTAASASECLFADFLSKTEPKKVSEALKHPGCVDAMQEKLNQFYKNKVWTLVLPLKENLSLVPNRYSGTRRMNIELSSGIKQGLLLKGIVKKKESIMLKHFLMLQDDEVSFYTLFELEMASPIQRDAVTTKTKMASLDLTRALEYTTQPII</sequence>
<evidence type="ECO:0000313" key="2">
    <source>
        <dbReference type="EMBL" id="GJT87670.1"/>
    </source>
</evidence>
<accession>A0ABQ5HIT8</accession>
<reference evidence="2" key="2">
    <citation type="submission" date="2022-01" db="EMBL/GenBank/DDBJ databases">
        <authorList>
            <person name="Yamashiro T."/>
            <person name="Shiraishi A."/>
            <person name="Satake H."/>
            <person name="Nakayama K."/>
        </authorList>
    </citation>
    <scope>NUCLEOTIDE SEQUENCE</scope>
</reference>
<protein>
    <submittedName>
        <fullName evidence="2">Uncharacterized protein</fullName>
    </submittedName>
</protein>
<organism evidence="2 3">
    <name type="scientific">Tanacetum coccineum</name>
    <dbReference type="NCBI Taxonomy" id="301880"/>
    <lineage>
        <taxon>Eukaryota</taxon>
        <taxon>Viridiplantae</taxon>
        <taxon>Streptophyta</taxon>
        <taxon>Embryophyta</taxon>
        <taxon>Tracheophyta</taxon>
        <taxon>Spermatophyta</taxon>
        <taxon>Magnoliopsida</taxon>
        <taxon>eudicotyledons</taxon>
        <taxon>Gunneridae</taxon>
        <taxon>Pentapetalae</taxon>
        <taxon>asterids</taxon>
        <taxon>campanulids</taxon>
        <taxon>Asterales</taxon>
        <taxon>Asteraceae</taxon>
        <taxon>Asteroideae</taxon>
        <taxon>Anthemideae</taxon>
        <taxon>Anthemidinae</taxon>
        <taxon>Tanacetum</taxon>
    </lineage>
</organism>
<evidence type="ECO:0000313" key="3">
    <source>
        <dbReference type="Proteomes" id="UP001151760"/>
    </source>
</evidence>
<keyword evidence="3" id="KW-1185">Reference proteome</keyword>
<dbReference type="Proteomes" id="UP001151760">
    <property type="component" value="Unassembled WGS sequence"/>
</dbReference>